<dbReference type="PANTHER" id="PTHR30173">
    <property type="entry name" value="SIGMA 19 FACTOR"/>
    <property type="match status" value="1"/>
</dbReference>
<evidence type="ECO:0000313" key="7">
    <source>
        <dbReference type="EMBL" id="BDZ59353.1"/>
    </source>
</evidence>
<dbReference type="PANTHER" id="PTHR30173:SF36">
    <property type="entry name" value="ECF RNA POLYMERASE SIGMA FACTOR SIGJ"/>
    <property type="match status" value="1"/>
</dbReference>
<keyword evidence="3" id="KW-0731">Sigma factor</keyword>
<dbReference type="InterPro" id="IPR037401">
    <property type="entry name" value="SnoaL-like"/>
</dbReference>
<dbReference type="EMBL" id="AP027735">
    <property type="protein sequence ID" value="BDZ59353.1"/>
    <property type="molecule type" value="Genomic_DNA"/>
</dbReference>
<keyword evidence="2" id="KW-0805">Transcription regulation</keyword>
<feature type="domain" description="SnoaL-like" evidence="6">
    <location>
        <begin position="143"/>
        <end position="238"/>
    </location>
</feature>
<dbReference type="Gene3D" id="3.10.450.50">
    <property type="match status" value="1"/>
</dbReference>
<comment type="similarity">
    <text evidence="1">Belongs to the sigma-70 factor family. ECF subfamily.</text>
</comment>
<gene>
    <name evidence="7" type="primary">rpoE_1</name>
    <name evidence="7" type="ORF">GCM10025872_30100</name>
</gene>
<dbReference type="InterPro" id="IPR032710">
    <property type="entry name" value="NTF2-like_dom_sf"/>
</dbReference>
<dbReference type="Pfam" id="PF12680">
    <property type="entry name" value="SnoaL_2"/>
    <property type="match status" value="1"/>
</dbReference>
<reference evidence="7" key="2">
    <citation type="submission" date="2023-02" db="EMBL/GenBank/DDBJ databases">
        <authorList>
            <person name="Sun Q."/>
            <person name="Mori K."/>
        </authorList>
    </citation>
    <scope>NUCLEOTIDE SEQUENCE</scope>
    <source>
        <strain evidence="7">NBRC 110608</strain>
    </source>
</reference>
<name>A0ABM8HEC9_9MICO</name>
<evidence type="ECO:0000259" key="6">
    <source>
        <dbReference type="Pfam" id="PF12680"/>
    </source>
</evidence>
<dbReference type="Gene3D" id="1.10.10.10">
    <property type="entry name" value="Winged helix-like DNA-binding domain superfamily/Winged helix DNA-binding domain"/>
    <property type="match status" value="1"/>
</dbReference>
<dbReference type="SUPFAM" id="SSF54427">
    <property type="entry name" value="NTF2-like"/>
    <property type="match status" value="1"/>
</dbReference>
<sequence length="272" mass="29325">MCLTALERRPRRALPVDLGPAAAAGDPLGAPAGESAWVEPYPDLALGIAGVTGPAARLEQREAVELAFVTALQYLPGNQRAALILREVLGYSAGEVAELLETTPAAVNSALQHARASVARRVPKHSQQATLRRLGDQRLRELVSAYTRALEQGDMETMLGLLAEDVTWAMPPTPTWYQGHAAVRAFLAAGPFRTRWRHVPTYANGQLAIGCYGFDAESGSYRAWVLDVLTVRGDRIAAVTAFVDPGIFDRFDLPVTLSGRPGATGQLLRDFL</sequence>
<evidence type="ECO:0000256" key="4">
    <source>
        <dbReference type="ARBA" id="ARBA00023163"/>
    </source>
</evidence>
<reference evidence="7" key="1">
    <citation type="journal article" date="2014" name="Int. J. Syst. Evol. Microbiol.">
        <title>Complete genome of a new Firmicutes species belonging to the dominant human colonic microbiota ('Ruminococcus bicirculans') reveals two chromosomes and a selective capacity to utilize plant glucans.</title>
        <authorList>
            <consortium name="NISC Comparative Sequencing Program"/>
            <person name="Wegmann U."/>
            <person name="Louis P."/>
            <person name="Goesmann A."/>
            <person name="Henrissat B."/>
            <person name="Duncan S.H."/>
            <person name="Flint H.J."/>
        </authorList>
    </citation>
    <scope>NUCLEOTIDE SEQUENCE</scope>
    <source>
        <strain evidence="7">NBRC 110608</strain>
    </source>
</reference>
<dbReference type="InterPro" id="IPR036388">
    <property type="entry name" value="WH-like_DNA-bd_sf"/>
</dbReference>
<dbReference type="RefSeq" id="WP_350226980.1">
    <property type="nucleotide sequence ID" value="NZ_AP027735.1"/>
</dbReference>
<keyword evidence="4" id="KW-0804">Transcription</keyword>
<dbReference type="Pfam" id="PF08281">
    <property type="entry name" value="Sigma70_r4_2"/>
    <property type="match status" value="1"/>
</dbReference>
<dbReference type="InterPro" id="IPR013249">
    <property type="entry name" value="RNA_pol_sigma70_r4_t2"/>
</dbReference>
<dbReference type="NCBIfam" id="NF006089">
    <property type="entry name" value="PRK08241.1"/>
    <property type="match status" value="1"/>
</dbReference>
<proteinExistence type="inferred from homology"/>
<accession>A0ABM8HEC9</accession>
<evidence type="ECO:0000259" key="5">
    <source>
        <dbReference type="Pfam" id="PF08281"/>
    </source>
</evidence>
<evidence type="ECO:0000256" key="2">
    <source>
        <dbReference type="ARBA" id="ARBA00023015"/>
    </source>
</evidence>
<feature type="domain" description="RNA polymerase sigma factor 70 region 4 type 2" evidence="5">
    <location>
        <begin position="67"/>
        <end position="116"/>
    </location>
</feature>
<dbReference type="SUPFAM" id="SSF88659">
    <property type="entry name" value="Sigma3 and sigma4 domains of RNA polymerase sigma factors"/>
    <property type="match status" value="1"/>
</dbReference>
<organism evidence="7">
    <name type="scientific">Barrientosiimonas endolithica</name>
    <dbReference type="NCBI Taxonomy" id="1535208"/>
    <lineage>
        <taxon>Bacteria</taxon>
        <taxon>Bacillati</taxon>
        <taxon>Actinomycetota</taxon>
        <taxon>Actinomycetes</taxon>
        <taxon>Micrococcales</taxon>
        <taxon>Dermacoccaceae</taxon>
        <taxon>Barrientosiimonas</taxon>
    </lineage>
</organism>
<dbReference type="InterPro" id="IPR052704">
    <property type="entry name" value="ECF_Sigma-70_Domain"/>
</dbReference>
<protein>
    <submittedName>
        <fullName evidence="7">RNA polymerase sigma factor</fullName>
    </submittedName>
</protein>
<dbReference type="InterPro" id="IPR013324">
    <property type="entry name" value="RNA_pol_sigma_r3/r4-like"/>
</dbReference>
<evidence type="ECO:0000256" key="1">
    <source>
        <dbReference type="ARBA" id="ARBA00010641"/>
    </source>
</evidence>
<evidence type="ECO:0000256" key="3">
    <source>
        <dbReference type="ARBA" id="ARBA00023082"/>
    </source>
</evidence>